<evidence type="ECO:0000313" key="3">
    <source>
        <dbReference type="EMBL" id="BBE19340.1"/>
    </source>
</evidence>
<dbReference type="PROSITE" id="PS01124">
    <property type="entry name" value="HTH_ARAC_FAMILY_2"/>
    <property type="match status" value="1"/>
</dbReference>
<sequence>MGFGLLNAFFVFLANYIYFYKLFETYSYVHSLHIATVLWIFPSIYLYIKSIVESEKQLKKEFWHFLPGFVFGITSAILFGLLLSHDEKIYYLSNYRSGVQFESQNIKMVSVFRSTDVLLIVGQVIYYSVKFIQIPNKYQLELNEEYSNIENFSINWLKWFNVSFVSIGLLCVSFYMFNPFHEKNDFFLILFLFSISAFIWVLGIWSFKQKKPEVVLDSIQELSAENSDSLKIKEEELAKSLMAYFEKEKPYLQPDLTLTTVSKVIGTNRTYLSAVINSNFGVNFNVFVNQFRVRYIEDYLKQYPKTTKEELVDIGGFGSISSLKRAMKKVDNN</sequence>
<dbReference type="KEGG" id="anf:AQPE_3525"/>
<feature type="transmembrane region" description="Helical" evidence="1">
    <location>
        <begin position="63"/>
        <end position="83"/>
    </location>
</feature>
<feature type="transmembrane region" description="Helical" evidence="1">
    <location>
        <begin position="186"/>
        <end position="207"/>
    </location>
</feature>
<reference evidence="3" key="1">
    <citation type="journal article" date="2020" name="Int. J. Syst. Evol. Microbiol.">
        <title>Aquipluma nitroreducens gen. nov. sp. nov., a novel facultatively anaerobic bacterium isolated from a freshwater lake.</title>
        <authorList>
            <person name="Watanabe M."/>
            <person name="Kojima H."/>
            <person name="Fukui M."/>
        </authorList>
    </citation>
    <scope>NUCLEOTIDE SEQUENCE</scope>
    <source>
        <strain evidence="3">MeG22</strain>
    </source>
</reference>
<gene>
    <name evidence="3" type="ORF">AQPE_3525</name>
</gene>
<keyword evidence="1" id="KW-1133">Transmembrane helix</keyword>
<keyword evidence="1" id="KW-0812">Transmembrane</keyword>
<dbReference type="GO" id="GO:0043565">
    <property type="term" value="F:sequence-specific DNA binding"/>
    <property type="evidence" value="ECO:0007669"/>
    <property type="project" value="InterPro"/>
</dbReference>
<evidence type="ECO:0000256" key="1">
    <source>
        <dbReference type="SAM" id="Phobius"/>
    </source>
</evidence>
<proteinExistence type="predicted"/>
<keyword evidence="1" id="KW-0472">Membrane</keyword>
<protein>
    <submittedName>
        <fullName evidence="3">Transcriptional regulator, AraC family</fullName>
    </submittedName>
</protein>
<dbReference type="EMBL" id="AP018694">
    <property type="protein sequence ID" value="BBE19340.1"/>
    <property type="molecule type" value="Genomic_DNA"/>
</dbReference>
<accession>A0A5K7SCP9</accession>
<feature type="transmembrane region" description="Helical" evidence="1">
    <location>
        <begin position="156"/>
        <end position="177"/>
    </location>
</feature>
<dbReference type="GO" id="GO:0003700">
    <property type="term" value="F:DNA-binding transcription factor activity"/>
    <property type="evidence" value="ECO:0007669"/>
    <property type="project" value="InterPro"/>
</dbReference>
<feature type="transmembrane region" description="Helical" evidence="1">
    <location>
        <begin position="30"/>
        <end position="48"/>
    </location>
</feature>
<feature type="domain" description="HTH araC/xylS-type" evidence="2">
    <location>
        <begin position="235"/>
        <end position="333"/>
    </location>
</feature>
<keyword evidence="4" id="KW-1185">Reference proteome</keyword>
<organism evidence="3 4">
    <name type="scientific">Aquipluma nitroreducens</name>
    <dbReference type="NCBI Taxonomy" id="2010828"/>
    <lineage>
        <taxon>Bacteria</taxon>
        <taxon>Pseudomonadati</taxon>
        <taxon>Bacteroidota</taxon>
        <taxon>Bacteroidia</taxon>
        <taxon>Marinilabiliales</taxon>
        <taxon>Prolixibacteraceae</taxon>
        <taxon>Aquipluma</taxon>
    </lineage>
</organism>
<dbReference type="InterPro" id="IPR018060">
    <property type="entry name" value="HTH_AraC"/>
</dbReference>
<feature type="transmembrane region" description="Helical" evidence="1">
    <location>
        <begin position="6"/>
        <end position="23"/>
    </location>
</feature>
<name>A0A5K7SCP9_9BACT</name>
<dbReference type="Proteomes" id="UP001193389">
    <property type="component" value="Chromosome"/>
</dbReference>
<evidence type="ECO:0000259" key="2">
    <source>
        <dbReference type="PROSITE" id="PS01124"/>
    </source>
</evidence>
<dbReference type="Gene3D" id="1.10.10.60">
    <property type="entry name" value="Homeodomain-like"/>
    <property type="match status" value="1"/>
</dbReference>
<evidence type="ECO:0000313" key="4">
    <source>
        <dbReference type="Proteomes" id="UP001193389"/>
    </source>
</evidence>
<dbReference type="AlphaFoldDB" id="A0A5K7SCP9"/>